<dbReference type="Pfam" id="PF00484">
    <property type="entry name" value="Pro_CA"/>
    <property type="match status" value="1"/>
</dbReference>
<organism evidence="7 8">
    <name type="scientific">Arcanobacterium wilhelmae</name>
    <dbReference type="NCBI Taxonomy" id="1803177"/>
    <lineage>
        <taxon>Bacteria</taxon>
        <taxon>Bacillati</taxon>
        <taxon>Actinomycetota</taxon>
        <taxon>Actinomycetes</taxon>
        <taxon>Actinomycetales</taxon>
        <taxon>Actinomycetaceae</taxon>
        <taxon>Arcanobacterium</taxon>
    </lineage>
</organism>
<dbReference type="PROSITE" id="PS00704">
    <property type="entry name" value="PROK_CO2_ANHYDRASE_1"/>
    <property type="match status" value="1"/>
</dbReference>
<reference evidence="7 8" key="1">
    <citation type="submission" date="2023-07" db="EMBL/GenBank/DDBJ databases">
        <title>Sequencing the genomes of 1000 actinobacteria strains.</title>
        <authorList>
            <person name="Klenk H.-P."/>
        </authorList>
    </citation>
    <scope>NUCLEOTIDE SEQUENCE [LARGE SCALE GENOMIC DNA]</scope>
    <source>
        <strain evidence="7 8">DSM 102162</strain>
    </source>
</reference>
<evidence type="ECO:0000313" key="7">
    <source>
        <dbReference type="EMBL" id="MDP9800664.1"/>
    </source>
</evidence>
<evidence type="ECO:0000256" key="6">
    <source>
        <dbReference type="ARBA" id="ARBA00048348"/>
    </source>
</evidence>
<keyword evidence="3" id="KW-0862">Zinc</keyword>
<comment type="caution">
    <text evidence="7">The sequence shown here is derived from an EMBL/GenBank/DDBJ whole genome shotgun (WGS) entry which is preliminary data.</text>
</comment>
<comment type="function">
    <text evidence="5">Catalyzes the reversible hydration of carbon dioxide to form bicarbonate.</text>
</comment>
<dbReference type="EMBL" id="JAUSQW010000001">
    <property type="protein sequence ID" value="MDP9800664.1"/>
    <property type="molecule type" value="Genomic_DNA"/>
</dbReference>
<keyword evidence="4 7" id="KW-0456">Lyase</keyword>
<evidence type="ECO:0000256" key="2">
    <source>
        <dbReference type="ARBA" id="ARBA00012925"/>
    </source>
</evidence>
<dbReference type="GO" id="GO:0004089">
    <property type="term" value="F:carbonate dehydratase activity"/>
    <property type="evidence" value="ECO:0007669"/>
    <property type="project" value="UniProtKB-EC"/>
</dbReference>
<accession>A0ABT9NAC6</accession>
<sequence length="169" mass="17597">MNAPELTRLLEGNARFAANTPDQPPENLLPQLVAGQHPFAAVFACADSRVAPEIIFNQPLGAIFTVRTAGHVIDDAVIASLEYAVDTLGVGLVAVVAHENCGAVKAALAAPASGMLAQAIAPVVTDANRTGADVERAHARETARLLATRLNAPVRALRYSLSTGKTEVL</sequence>
<evidence type="ECO:0000313" key="8">
    <source>
        <dbReference type="Proteomes" id="UP001235966"/>
    </source>
</evidence>
<comment type="catalytic activity">
    <reaction evidence="6">
        <text>hydrogencarbonate + H(+) = CO2 + H2O</text>
        <dbReference type="Rhea" id="RHEA:10748"/>
        <dbReference type="ChEBI" id="CHEBI:15377"/>
        <dbReference type="ChEBI" id="CHEBI:15378"/>
        <dbReference type="ChEBI" id="CHEBI:16526"/>
        <dbReference type="ChEBI" id="CHEBI:17544"/>
        <dbReference type="EC" id="4.2.1.1"/>
    </reaction>
</comment>
<dbReference type="EC" id="4.2.1.1" evidence="2"/>
<dbReference type="Gene3D" id="3.40.1050.10">
    <property type="entry name" value="Carbonic anhydrase"/>
    <property type="match status" value="1"/>
</dbReference>
<protein>
    <recommendedName>
        <fullName evidence="2">carbonic anhydrase</fullName>
        <ecNumber evidence="2">4.2.1.1</ecNumber>
    </recommendedName>
</protein>
<dbReference type="SMART" id="SM00947">
    <property type="entry name" value="Pro_CA"/>
    <property type="match status" value="1"/>
</dbReference>
<name>A0ABT9NAC6_9ACTO</name>
<keyword evidence="8" id="KW-1185">Reference proteome</keyword>
<proteinExistence type="inferred from homology"/>
<evidence type="ECO:0000256" key="1">
    <source>
        <dbReference type="ARBA" id="ARBA00006217"/>
    </source>
</evidence>
<gene>
    <name evidence="7" type="ORF">J2S49_000740</name>
</gene>
<dbReference type="InterPro" id="IPR036874">
    <property type="entry name" value="Carbonic_anhydrase_sf"/>
</dbReference>
<dbReference type="InterPro" id="IPR015892">
    <property type="entry name" value="Carbonic_anhydrase_CS"/>
</dbReference>
<dbReference type="SUPFAM" id="SSF53056">
    <property type="entry name" value="beta-carbonic anhydrase, cab"/>
    <property type="match status" value="1"/>
</dbReference>
<evidence type="ECO:0000256" key="3">
    <source>
        <dbReference type="ARBA" id="ARBA00022833"/>
    </source>
</evidence>
<dbReference type="PANTHER" id="PTHR11002">
    <property type="entry name" value="CARBONIC ANHYDRASE"/>
    <property type="match status" value="1"/>
</dbReference>
<evidence type="ECO:0000256" key="4">
    <source>
        <dbReference type="ARBA" id="ARBA00023239"/>
    </source>
</evidence>
<comment type="similarity">
    <text evidence="1">Belongs to the beta-class carbonic anhydrase family.</text>
</comment>
<evidence type="ECO:0000256" key="5">
    <source>
        <dbReference type="ARBA" id="ARBA00024993"/>
    </source>
</evidence>
<dbReference type="RefSeq" id="WP_278058036.1">
    <property type="nucleotide sequence ID" value="NZ_CP121247.1"/>
</dbReference>
<dbReference type="PANTHER" id="PTHR11002:SF79">
    <property type="entry name" value="CARBONIC ANHYDRASE 2"/>
    <property type="match status" value="1"/>
</dbReference>
<dbReference type="Proteomes" id="UP001235966">
    <property type="component" value="Unassembled WGS sequence"/>
</dbReference>
<dbReference type="InterPro" id="IPR001765">
    <property type="entry name" value="Carbonic_anhydrase"/>
</dbReference>